<dbReference type="AlphaFoldDB" id="A0A0A9JYC8"/>
<accession>A0A0A9JYC8</accession>
<reference evidence="1" key="1">
    <citation type="submission" date="2014-09" db="EMBL/GenBank/DDBJ databases">
        <authorList>
            <person name="Magalhaes I.L.F."/>
            <person name="Oliveira U."/>
            <person name="Santos F.R."/>
            <person name="Vidigal T.H.D.A."/>
            <person name="Brescovit A.D."/>
            <person name="Santos A.J."/>
        </authorList>
    </citation>
    <scope>NUCLEOTIDE SEQUENCE</scope>
    <source>
        <tissue evidence="1">Shoot tissue taken approximately 20 cm above the soil surface</tissue>
    </source>
</reference>
<sequence>MTTPPRRGPASSQTSAS</sequence>
<evidence type="ECO:0000313" key="1">
    <source>
        <dbReference type="EMBL" id="JAE22965.1"/>
    </source>
</evidence>
<reference evidence="1" key="2">
    <citation type="journal article" date="2015" name="Data Brief">
        <title>Shoot transcriptome of the giant reed, Arundo donax.</title>
        <authorList>
            <person name="Barrero R.A."/>
            <person name="Guerrero F.D."/>
            <person name="Moolhuijzen P."/>
            <person name="Goolsby J.A."/>
            <person name="Tidwell J."/>
            <person name="Bellgard S.E."/>
            <person name="Bellgard M.I."/>
        </authorList>
    </citation>
    <scope>NUCLEOTIDE SEQUENCE</scope>
    <source>
        <tissue evidence="1">Shoot tissue taken approximately 20 cm above the soil surface</tissue>
    </source>
</reference>
<protein>
    <submittedName>
        <fullName evidence="1">Uncharacterized protein</fullName>
    </submittedName>
</protein>
<proteinExistence type="predicted"/>
<name>A0A0A9JYC8_ARUDO</name>
<dbReference type="EMBL" id="GBRH01174931">
    <property type="protein sequence ID" value="JAE22965.1"/>
    <property type="molecule type" value="Transcribed_RNA"/>
</dbReference>
<organism evidence="1">
    <name type="scientific">Arundo donax</name>
    <name type="common">Giant reed</name>
    <name type="synonym">Donax arundinaceus</name>
    <dbReference type="NCBI Taxonomy" id="35708"/>
    <lineage>
        <taxon>Eukaryota</taxon>
        <taxon>Viridiplantae</taxon>
        <taxon>Streptophyta</taxon>
        <taxon>Embryophyta</taxon>
        <taxon>Tracheophyta</taxon>
        <taxon>Spermatophyta</taxon>
        <taxon>Magnoliopsida</taxon>
        <taxon>Liliopsida</taxon>
        <taxon>Poales</taxon>
        <taxon>Poaceae</taxon>
        <taxon>PACMAD clade</taxon>
        <taxon>Arundinoideae</taxon>
        <taxon>Arundineae</taxon>
        <taxon>Arundo</taxon>
    </lineage>
</organism>